<accession>A0ACB8U6P3</accession>
<keyword evidence="2" id="KW-1185">Reference proteome</keyword>
<sequence length="491" mass="55147">MTVTTTSHSSPYPTHDTRSIIMDIGDVLVTMSLTTSTTIPSEAIRTILTSPTWGRYECGKLTESECYRLVAEEHNLDLDEFTRAFNQDVRSSMTLNRPLFAFLRQLKSEMGSSLRLFIMSNVSQPDITILLANYPEEWSIFDKIFPSSTIQMRKPSLGFYRRVFDIIGGNPKDIVFVDDKVEHVLAARSLGACGVVYDRLNEFRRRVRCLVCDPIKRSIEYLCTNAIGIDSANIYAYNSMDRISRMLALNTLQELFINSKNVDLAVSSFSGLKLPFDGNTAPPSLDVDLVALQLLAPGYAQDLVHTAMDTILQLRDVDGIIRTFVDSQCGKTDPVVCANVLALFYSQGRGSDLKETENWLLDILRHRSYLDGTRYYPIAESFLYSLSCLLQFCPENESLHQALKLLLEVRLKEQIRLPGDVGALTMRILACTNVGIDPMMELQQLRLMQLEDGSWPETEPCRKIDSSAEDIKGRCVVTALALKAMAVAVKD</sequence>
<proteinExistence type="predicted"/>
<protein>
    <submittedName>
        <fullName evidence="1">HAD-like domain-containing protein</fullName>
    </submittedName>
</protein>
<comment type="caution">
    <text evidence="1">The sequence shown here is derived from an EMBL/GenBank/DDBJ whole genome shotgun (WGS) entry which is preliminary data.</text>
</comment>
<evidence type="ECO:0000313" key="2">
    <source>
        <dbReference type="Proteomes" id="UP001055072"/>
    </source>
</evidence>
<reference evidence="1" key="1">
    <citation type="journal article" date="2021" name="Environ. Microbiol.">
        <title>Gene family expansions and transcriptome signatures uncover fungal adaptations to wood decay.</title>
        <authorList>
            <person name="Hage H."/>
            <person name="Miyauchi S."/>
            <person name="Viragh M."/>
            <person name="Drula E."/>
            <person name="Min B."/>
            <person name="Chaduli D."/>
            <person name="Navarro D."/>
            <person name="Favel A."/>
            <person name="Norest M."/>
            <person name="Lesage-Meessen L."/>
            <person name="Balint B."/>
            <person name="Merenyi Z."/>
            <person name="de Eugenio L."/>
            <person name="Morin E."/>
            <person name="Martinez A.T."/>
            <person name="Baldrian P."/>
            <person name="Stursova M."/>
            <person name="Martinez M.J."/>
            <person name="Novotny C."/>
            <person name="Magnuson J.K."/>
            <person name="Spatafora J.W."/>
            <person name="Maurice S."/>
            <person name="Pangilinan J."/>
            <person name="Andreopoulos W."/>
            <person name="LaButti K."/>
            <person name="Hundley H."/>
            <person name="Na H."/>
            <person name="Kuo A."/>
            <person name="Barry K."/>
            <person name="Lipzen A."/>
            <person name="Henrissat B."/>
            <person name="Riley R."/>
            <person name="Ahrendt S."/>
            <person name="Nagy L.G."/>
            <person name="Grigoriev I.V."/>
            <person name="Martin F."/>
            <person name="Rosso M.N."/>
        </authorList>
    </citation>
    <scope>NUCLEOTIDE SEQUENCE</scope>
    <source>
        <strain evidence="1">CBS 384.51</strain>
    </source>
</reference>
<dbReference type="Proteomes" id="UP001055072">
    <property type="component" value="Unassembled WGS sequence"/>
</dbReference>
<gene>
    <name evidence="1" type="ORF">BDY19DRAFT_95726</name>
</gene>
<evidence type="ECO:0000313" key="1">
    <source>
        <dbReference type="EMBL" id="KAI0089988.1"/>
    </source>
</evidence>
<dbReference type="EMBL" id="MU274909">
    <property type="protein sequence ID" value="KAI0089988.1"/>
    <property type="molecule type" value="Genomic_DNA"/>
</dbReference>
<organism evidence="1 2">
    <name type="scientific">Irpex rosettiformis</name>
    <dbReference type="NCBI Taxonomy" id="378272"/>
    <lineage>
        <taxon>Eukaryota</taxon>
        <taxon>Fungi</taxon>
        <taxon>Dikarya</taxon>
        <taxon>Basidiomycota</taxon>
        <taxon>Agaricomycotina</taxon>
        <taxon>Agaricomycetes</taxon>
        <taxon>Polyporales</taxon>
        <taxon>Irpicaceae</taxon>
        <taxon>Irpex</taxon>
    </lineage>
</organism>
<name>A0ACB8U6P3_9APHY</name>